<reference evidence="3" key="1">
    <citation type="journal article" date="2019" name="Int. J. Syst. Evol. Microbiol.">
        <title>The Global Catalogue of Microorganisms (GCM) 10K type strain sequencing project: providing services to taxonomists for standard genome sequencing and annotation.</title>
        <authorList>
            <consortium name="The Broad Institute Genomics Platform"/>
            <consortium name="The Broad Institute Genome Sequencing Center for Infectious Disease"/>
            <person name="Wu L."/>
            <person name="Ma J."/>
        </authorList>
    </citation>
    <scope>NUCLEOTIDE SEQUENCE [LARGE SCALE GENOMIC DNA]</scope>
    <source>
        <strain evidence="3">CGMCC 4.7093</strain>
    </source>
</reference>
<proteinExistence type="predicted"/>
<dbReference type="RefSeq" id="WP_378039474.1">
    <property type="nucleotide sequence ID" value="NZ_JBHSIV010000060.1"/>
</dbReference>
<dbReference type="Proteomes" id="UP001595947">
    <property type="component" value="Unassembled WGS sequence"/>
</dbReference>
<protein>
    <recommendedName>
        <fullName evidence="4">ATP-binding protein</fullName>
    </recommendedName>
</protein>
<evidence type="ECO:0000313" key="3">
    <source>
        <dbReference type="Proteomes" id="UP001595947"/>
    </source>
</evidence>
<organism evidence="2 3">
    <name type="scientific">Actinomycetospora atypica</name>
    <dbReference type="NCBI Taxonomy" id="1290095"/>
    <lineage>
        <taxon>Bacteria</taxon>
        <taxon>Bacillati</taxon>
        <taxon>Actinomycetota</taxon>
        <taxon>Actinomycetes</taxon>
        <taxon>Pseudonocardiales</taxon>
        <taxon>Pseudonocardiaceae</taxon>
        <taxon>Actinomycetospora</taxon>
    </lineage>
</organism>
<feature type="non-terminal residue" evidence="2">
    <location>
        <position position="1"/>
    </location>
</feature>
<keyword evidence="3" id="KW-1185">Reference proteome</keyword>
<evidence type="ECO:0000313" key="2">
    <source>
        <dbReference type="EMBL" id="MFC5066159.1"/>
    </source>
</evidence>
<feature type="compositionally biased region" description="Basic and acidic residues" evidence="1">
    <location>
        <begin position="19"/>
        <end position="28"/>
    </location>
</feature>
<comment type="caution">
    <text evidence="2">The sequence shown here is derived from an EMBL/GenBank/DDBJ whole genome shotgun (WGS) entry which is preliminary data.</text>
</comment>
<dbReference type="EMBL" id="JBHSIV010000060">
    <property type="protein sequence ID" value="MFC5066159.1"/>
    <property type="molecule type" value="Genomic_DNA"/>
</dbReference>
<feature type="region of interest" description="Disordered" evidence="1">
    <location>
        <begin position="1"/>
        <end position="28"/>
    </location>
</feature>
<feature type="compositionally biased region" description="Polar residues" evidence="1">
    <location>
        <begin position="1"/>
        <end position="12"/>
    </location>
</feature>
<feature type="region of interest" description="Disordered" evidence="1">
    <location>
        <begin position="56"/>
        <end position="94"/>
    </location>
</feature>
<accession>A0ABV9YVE3</accession>
<gene>
    <name evidence="2" type="ORF">ACFPBZ_28400</name>
</gene>
<evidence type="ECO:0000256" key="1">
    <source>
        <dbReference type="SAM" id="MobiDB-lite"/>
    </source>
</evidence>
<evidence type="ECO:0008006" key="4">
    <source>
        <dbReference type="Google" id="ProtNLM"/>
    </source>
</evidence>
<name>A0ABV9YVE3_9PSEU</name>
<sequence>GRPATPRSSSPTAVSPARARREAAAGRDGVRVRFGIGPFAERSSASPVVAVLPPVTPLPEGVAGRTAEAPPAPAEEPAPRRRVRKRFGLNSPEE</sequence>